<feature type="coiled-coil region" evidence="1">
    <location>
        <begin position="69"/>
        <end position="124"/>
    </location>
</feature>
<dbReference type="PANTHER" id="PTHR35585">
    <property type="entry name" value="HHE DOMAIN PROTEIN (AFU_ORTHOLOGUE AFUA_4G00730)"/>
    <property type="match status" value="1"/>
</dbReference>
<dbReference type="Gene3D" id="1.20.120.520">
    <property type="entry name" value="nmb1532 protein domain like"/>
    <property type="match status" value="1"/>
</dbReference>
<dbReference type="Proteomes" id="UP000001191">
    <property type="component" value="Chromosome"/>
</dbReference>
<evidence type="ECO:0000313" key="4">
    <source>
        <dbReference type="Proteomes" id="UP000001191"/>
    </source>
</evidence>
<dbReference type="Pfam" id="PF01814">
    <property type="entry name" value="Hemerythrin"/>
    <property type="match status" value="1"/>
</dbReference>
<proteinExistence type="predicted"/>
<evidence type="ECO:0000259" key="2">
    <source>
        <dbReference type="Pfam" id="PF01814"/>
    </source>
</evidence>
<evidence type="ECO:0000313" key="3">
    <source>
        <dbReference type="EMBL" id="ACC82033.1"/>
    </source>
</evidence>
<accession>B2J2W6</accession>
<dbReference type="OrthoDB" id="512854at2"/>
<reference evidence="4" key="1">
    <citation type="submission" date="2008-04" db="EMBL/GenBank/DDBJ databases">
        <title>Complete sequence of chromosome of Nostoc punctiforme ATCC 29133.</title>
        <authorList>
            <consortium name="US DOE Joint Genome Institute"/>
            <person name="Copeland A."/>
            <person name="Lucas S."/>
            <person name="Lapidus A."/>
            <person name="Glavina del Rio T."/>
            <person name="Dalin E."/>
            <person name="Tice H."/>
            <person name="Pitluck S."/>
            <person name="Chain P."/>
            <person name="Malfatti S."/>
            <person name="Shin M."/>
            <person name="Vergez L."/>
            <person name="Schmutz J."/>
            <person name="Larimer F."/>
            <person name="Land M."/>
            <person name="Hauser L."/>
            <person name="Kyrpides N."/>
            <person name="Kim E."/>
            <person name="Meeks J.C."/>
            <person name="Elhai J."/>
            <person name="Campbell E.L."/>
            <person name="Thiel T."/>
            <person name="Longmire J."/>
            <person name="Potts M."/>
            <person name="Atlas R."/>
        </authorList>
    </citation>
    <scope>NUCLEOTIDE SEQUENCE [LARGE SCALE GENOMIC DNA]</scope>
    <source>
        <strain evidence="4">ATCC 29133 / PCC 73102</strain>
    </source>
</reference>
<dbReference type="AlphaFoldDB" id="B2J2W6"/>
<organism evidence="3 4">
    <name type="scientific">Nostoc punctiforme (strain ATCC 29133 / PCC 73102)</name>
    <dbReference type="NCBI Taxonomy" id="63737"/>
    <lineage>
        <taxon>Bacteria</taxon>
        <taxon>Bacillati</taxon>
        <taxon>Cyanobacteriota</taxon>
        <taxon>Cyanophyceae</taxon>
        <taxon>Nostocales</taxon>
        <taxon>Nostocaceae</taxon>
        <taxon>Nostoc</taxon>
    </lineage>
</organism>
<protein>
    <submittedName>
        <fullName evidence="3">Hemerythrin HHE cation binding domain protein</fullName>
    </submittedName>
</protein>
<keyword evidence="1" id="KW-0175">Coiled coil</keyword>
<dbReference type="PANTHER" id="PTHR35585:SF1">
    <property type="entry name" value="HHE DOMAIN PROTEIN (AFU_ORTHOLOGUE AFUA_4G00730)"/>
    <property type="match status" value="1"/>
</dbReference>
<sequence length="162" mass="18767">MARTKANKDKATGILALIEAEHRQVEKLFTEVEKAKGAKLVEQFNQIYVALILHARTEELVFYPALREYEETEQYVEEAEEEHEEVSVILEEIKAFKPTDPEFKEKMSELKETFEHHAEEEESEIFNAVRECMSDKELTELGQEFQETKAKLVSNVEAALAM</sequence>
<dbReference type="HOGENOM" id="CLU_079417_6_2_3"/>
<evidence type="ECO:0000256" key="1">
    <source>
        <dbReference type="SAM" id="Coils"/>
    </source>
</evidence>
<dbReference type="EMBL" id="CP001037">
    <property type="protein sequence ID" value="ACC82033.1"/>
    <property type="molecule type" value="Genomic_DNA"/>
</dbReference>
<name>B2J2W6_NOSP7</name>
<dbReference type="KEGG" id="npu:Npun_R3643"/>
<dbReference type="PhylomeDB" id="B2J2W6"/>
<gene>
    <name evidence="3" type="ordered locus">Npun_R3643</name>
</gene>
<dbReference type="InterPro" id="IPR012312">
    <property type="entry name" value="Hemerythrin-like"/>
</dbReference>
<dbReference type="RefSeq" id="WP_012410004.1">
    <property type="nucleotide sequence ID" value="NC_010628.1"/>
</dbReference>
<reference evidence="3 4" key="2">
    <citation type="journal article" date="2013" name="Plant Physiol.">
        <title>A Nostoc punctiforme Sugar Transporter Necessary to Establish a Cyanobacterium-Plant Symbiosis.</title>
        <authorList>
            <person name="Ekman M."/>
            <person name="Picossi S."/>
            <person name="Campbell E.L."/>
            <person name="Meeks J.C."/>
            <person name="Flores E."/>
        </authorList>
    </citation>
    <scope>NUCLEOTIDE SEQUENCE [LARGE SCALE GENOMIC DNA]</scope>
    <source>
        <strain evidence="4">ATCC 29133 / PCC 73102</strain>
    </source>
</reference>
<keyword evidence="4" id="KW-1185">Reference proteome</keyword>
<dbReference type="EnsemblBacteria" id="ACC82033">
    <property type="protein sequence ID" value="ACC82033"/>
    <property type="gene ID" value="Npun_R3643"/>
</dbReference>
<feature type="domain" description="Hemerythrin-like" evidence="2">
    <location>
        <begin position="15"/>
        <end position="128"/>
    </location>
</feature>
<dbReference type="eggNOG" id="COG5592">
    <property type="taxonomic scope" value="Bacteria"/>
</dbReference>